<keyword evidence="9" id="KW-1185">Reference proteome</keyword>
<accession>A0ABM1LZW2</accession>
<feature type="repeat" description="ARM" evidence="6">
    <location>
        <begin position="281"/>
        <end position="323"/>
    </location>
</feature>
<dbReference type="Pfam" id="PF00514">
    <property type="entry name" value="Arm"/>
    <property type="match status" value="7"/>
</dbReference>
<comment type="similarity">
    <text evidence="1 5">Belongs to the importin alpha family.</text>
</comment>
<dbReference type="InterPro" id="IPR024931">
    <property type="entry name" value="Importin_alpha"/>
</dbReference>
<dbReference type="PROSITE" id="PS50176">
    <property type="entry name" value="ARM_REPEAT"/>
    <property type="match status" value="3"/>
</dbReference>
<keyword evidence="3" id="KW-0677">Repeat</keyword>
<evidence type="ECO:0000259" key="8">
    <source>
        <dbReference type="PROSITE" id="PS51214"/>
    </source>
</evidence>
<name>A0ABM1LZW2_NICVS</name>
<evidence type="ECO:0000256" key="6">
    <source>
        <dbReference type="PROSITE-ProRule" id="PRU00259"/>
    </source>
</evidence>
<dbReference type="InterPro" id="IPR002652">
    <property type="entry name" value="Importin-a_IBB"/>
</dbReference>
<reference evidence="10" key="1">
    <citation type="submission" date="2025-08" db="UniProtKB">
        <authorList>
            <consortium name="RefSeq"/>
        </authorList>
    </citation>
    <scope>IDENTIFICATION</scope>
    <source>
        <tissue evidence="10">Whole Larva</tissue>
    </source>
</reference>
<evidence type="ECO:0000313" key="9">
    <source>
        <dbReference type="Proteomes" id="UP000695000"/>
    </source>
</evidence>
<dbReference type="Proteomes" id="UP000695000">
    <property type="component" value="Unplaced"/>
</dbReference>
<dbReference type="PANTHER" id="PTHR23316">
    <property type="entry name" value="IMPORTIN ALPHA"/>
    <property type="match status" value="1"/>
</dbReference>
<proteinExistence type="inferred from homology"/>
<keyword evidence="4 5" id="KW-0653">Protein transport</keyword>
<dbReference type="InterPro" id="IPR036975">
    <property type="entry name" value="Importin-a_IBB_sf"/>
</dbReference>
<dbReference type="Gene3D" id="1.20.5.690">
    <property type="entry name" value="Importin-alpha, importin-beta-binding domain"/>
    <property type="match status" value="1"/>
</dbReference>
<dbReference type="Pfam" id="PF16186">
    <property type="entry name" value="Arm_3"/>
    <property type="match status" value="1"/>
</dbReference>
<feature type="region of interest" description="Disordered" evidence="7">
    <location>
        <begin position="1"/>
        <end position="25"/>
    </location>
</feature>
<dbReference type="InterPro" id="IPR011989">
    <property type="entry name" value="ARM-like"/>
</dbReference>
<keyword evidence="2 5" id="KW-0813">Transport</keyword>
<dbReference type="GeneID" id="108556294"/>
<feature type="repeat" description="ARM" evidence="6">
    <location>
        <begin position="323"/>
        <end position="365"/>
    </location>
</feature>
<dbReference type="InterPro" id="IPR032413">
    <property type="entry name" value="Arm_3"/>
</dbReference>
<dbReference type="SMART" id="SM00185">
    <property type="entry name" value="ARM"/>
    <property type="match status" value="9"/>
</dbReference>
<feature type="domain" description="IBB" evidence="8">
    <location>
        <begin position="1"/>
        <end position="53"/>
    </location>
</feature>
<protein>
    <recommendedName>
        <fullName evidence="5">Importin subunit alpha</fullName>
    </recommendedName>
</protein>
<feature type="repeat" description="ARM" evidence="6">
    <location>
        <begin position="154"/>
        <end position="182"/>
    </location>
</feature>
<evidence type="ECO:0000256" key="3">
    <source>
        <dbReference type="ARBA" id="ARBA00022737"/>
    </source>
</evidence>
<evidence type="ECO:0000256" key="2">
    <source>
        <dbReference type="ARBA" id="ARBA00022448"/>
    </source>
</evidence>
<dbReference type="Pfam" id="PF01749">
    <property type="entry name" value="IBB"/>
    <property type="match status" value="1"/>
</dbReference>
<dbReference type="Gene3D" id="1.25.10.10">
    <property type="entry name" value="Leucine-rich Repeat Variant"/>
    <property type="match status" value="1"/>
</dbReference>
<dbReference type="InterPro" id="IPR000225">
    <property type="entry name" value="Armadillo"/>
</dbReference>
<evidence type="ECO:0000256" key="5">
    <source>
        <dbReference type="PIRNR" id="PIRNR005673"/>
    </source>
</evidence>
<organism evidence="9 10">
    <name type="scientific">Nicrophorus vespilloides</name>
    <name type="common">Boreal carrion beetle</name>
    <dbReference type="NCBI Taxonomy" id="110193"/>
    <lineage>
        <taxon>Eukaryota</taxon>
        <taxon>Metazoa</taxon>
        <taxon>Ecdysozoa</taxon>
        <taxon>Arthropoda</taxon>
        <taxon>Hexapoda</taxon>
        <taxon>Insecta</taxon>
        <taxon>Pterygota</taxon>
        <taxon>Neoptera</taxon>
        <taxon>Endopterygota</taxon>
        <taxon>Coleoptera</taxon>
        <taxon>Polyphaga</taxon>
        <taxon>Staphyliniformia</taxon>
        <taxon>Silphidae</taxon>
        <taxon>Nicrophorinae</taxon>
        <taxon>Nicrophorus</taxon>
    </lineage>
</organism>
<dbReference type="SUPFAM" id="SSF48371">
    <property type="entry name" value="ARM repeat"/>
    <property type="match status" value="1"/>
</dbReference>
<evidence type="ECO:0000313" key="10">
    <source>
        <dbReference type="RefSeq" id="XP_017767862.1"/>
    </source>
</evidence>
<sequence length="520" mass="57209">MADEGRIRSFKNKGKDSDEMRRRRIGQTVELRKARKDDQLLKRRNIVLEDELLTSPQQDINPNSPSQMTAEEILRGMMCNDEDIQLKATQACRKILSRERNPPIDHMIRLGVVPKCVEFLSKVHNPSLQFEACWALTNIASGTSEQTQAVVHEGALPKLKELLMSPRLDVAEQAVWAIGNIAGDGPVTRDMVLQNNILPILLSCIKPDTSITLLRNVVWAISNLCRNKNPPVEFNSVKACLPTLAQLLYYNDKDVLADTCWALSYLTDGTNEKIQAVLDTGLINKLVELLKSDEITVLTPALRAVGNIVTGNDQQTDTVINAGVLNVMCKLLRHPRVNIVKEAAWSVSNMTAGNSEQIQKVLQAGVMDTLLYVLQTGDFKSQKEAAWAVTNYTSGGTIEQLGKLVEMGALKPMCNLLNSKECKTVVIILDGLTNILSAANKLGEAEKVAIMIEECGGLDSLEALQSHDNEKVYDKALQIIENFFSEGGDADLAGPQTNADGQISFNPHTTTQMPNGGFSF</sequence>
<evidence type="ECO:0000256" key="7">
    <source>
        <dbReference type="SAM" id="MobiDB-lite"/>
    </source>
</evidence>
<dbReference type="PIRSF" id="PIRSF005673">
    <property type="entry name" value="Importin_alpha"/>
    <property type="match status" value="1"/>
</dbReference>
<feature type="compositionally biased region" description="Basic and acidic residues" evidence="7">
    <location>
        <begin position="1"/>
        <end position="21"/>
    </location>
</feature>
<dbReference type="InterPro" id="IPR016024">
    <property type="entry name" value="ARM-type_fold"/>
</dbReference>
<evidence type="ECO:0000256" key="4">
    <source>
        <dbReference type="ARBA" id="ARBA00022927"/>
    </source>
</evidence>
<gene>
    <name evidence="10" type="primary">LOC108556294</name>
</gene>
<dbReference type="RefSeq" id="XP_017767862.1">
    <property type="nucleotide sequence ID" value="XM_017912373.1"/>
</dbReference>
<dbReference type="PROSITE" id="PS51214">
    <property type="entry name" value="IBB"/>
    <property type="match status" value="1"/>
</dbReference>
<evidence type="ECO:0000256" key="1">
    <source>
        <dbReference type="ARBA" id="ARBA00010394"/>
    </source>
</evidence>